<protein>
    <submittedName>
        <fullName evidence="1">Uncharacterized protein</fullName>
    </submittedName>
</protein>
<keyword evidence="2" id="KW-1185">Reference proteome</keyword>
<reference evidence="1" key="1">
    <citation type="submission" date="2017-02" db="EMBL/GenBank/DDBJ databases">
        <title>Genome sequence of Serratia marcescens phage BF.</title>
        <authorList>
            <person name="Casey E."/>
            <person name="Fitzgerald B."/>
            <person name="Mahony J."/>
            <person name="Lugli G."/>
            <person name="Ventura M."/>
            <person name="van Sinderen D."/>
        </authorList>
    </citation>
    <scope>NUCLEOTIDE SEQUENCE [LARGE SCALE GENOMIC DNA]</scope>
</reference>
<name>A0A1S6UBG1_9CAUD</name>
<gene>
    <name evidence="1" type="ORF">BF_0517</name>
</gene>
<accession>A0A1S6UBG1</accession>
<dbReference type="EMBL" id="KY630187">
    <property type="protein sequence ID" value="AQW89042.1"/>
    <property type="molecule type" value="Genomic_DNA"/>
</dbReference>
<proteinExistence type="predicted"/>
<evidence type="ECO:0000313" key="1">
    <source>
        <dbReference type="EMBL" id="AQW89042.1"/>
    </source>
</evidence>
<dbReference type="OrthoDB" id="33945at10239"/>
<sequence>MLEGFTKVGFCPTVLPNESGAYNVVIISRDGLPVIRVMYFDKDAADRFERERQWIYVEISEYGYFDYHRQNGEFIHAWKKIEGVNLQIIPEEIKISIDGLKTDEDE</sequence>
<dbReference type="Proteomes" id="UP000221837">
    <property type="component" value="Genome"/>
</dbReference>
<evidence type="ECO:0000313" key="2">
    <source>
        <dbReference type="Proteomes" id="UP000221837"/>
    </source>
</evidence>
<organism evidence="1 2">
    <name type="scientific">Serratia phage BF</name>
    <dbReference type="NCBI Taxonomy" id="1962671"/>
    <lineage>
        <taxon>Viruses</taxon>
        <taxon>Duplodnaviria</taxon>
        <taxon>Heunggongvirae</taxon>
        <taxon>Uroviricota</taxon>
        <taxon>Caudoviricetes</taxon>
        <taxon>Eneladusvirus</taxon>
        <taxon>Eneladusvirus BF</taxon>
    </lineage>
</organism>